<dbReference type="CDD" id="cd17725">
    <property type="entry name" value="BRCT_XRCC1_rpt1"/>
    <property type="match status" value="1"/>
</dbReference>
<dbReference type="InterPro" id="IPR036420">
    <property type="entry name" value="BRCT_dom_sf"/>
</dbReference>
<dbReference type="GO" id="GO:0006303">
    <property type="term" value="P:double-strand break repair via nonhomologous end joining"/>
    <property type="evidence" value="ECO:0007669"/>
    <property type="project" value="InterPro"/>
</dbReference>
<feature type="domain" description="BRCT" evidence="7">
    <location>
        <begin position="100"/>
        <end position="188"/>
    </location>
</feature>
<name>A0AAN9I6C5_CROPI</name>
<proteinExistence type="predicted"/>
<evidence type="ECO:0000313" key="9">
    <source>
        <dbReference type="Proteomes" id="UP001372338"/>
    </source>
</evidence>
<evidence type="ECO:0000256" key="3">
    <source>
        <dbReference type="ARBA" id="ARBA00022763"/>
    </source>
</evidence>
<dbReference type="GO" id="GO:0000012">
    <property type="term" value="P:single strand break repair"/>
    <property type="evidence" value="ECO:0007669"/>
    <property type="project" value="InterPro"/>
</dbReference>
<dbReference type="AlphaFoldDB" id="A0AAN9I6C5"/>
<dbReference type="InterPro" id="IPR001357">
    <property type="entry name" value="BRCT_dom"/>
</dbReference>
<evidence type="ECO:0000256" key="6">
    <source>
        <dbReference type="SAM" id="MobiDB-lite"/>
    </source>
</evidence>
<accession>A0AAN9I6C5</accession>
<dbReference type="EMBL" id="JAYWIO010000005">
    <property type="protein sequence ID" value="KAK7261866.1"/>
    <property type="molecule type" value="Genomic_DNA"/>
</dbReference>
<keyword evidence="4" id="KW-0234">DNA repair</keyword>
<keyword evidence="5" id="KW-0539">Nucleus</keyword>
<dbReference type="SUPFAM" id="SSF52113">
    <property type="entry name" value="BRCT domain"/>
    <property type="match status" value="1"/>
</dbReference>
<feature type="region of interest" description="Disordered" evidence="6">
    <location>
        <begin position="194"/>
        <end position="238"/>
    </location>
</feature>
<protein>
    <recommendedName>
        <fullName evidence="7">BRCT domain-containing protein</fullName>
    </recommendedName>
</protein>
<keyword evidence="3" id="KW-0227">DNA damage</keyword>
<evidence type="ECO:0000256" key="4">
    <source>
        <dbReference type="ARBA" id="ARBA00023204"/>
    </source>
</evidence>
<dbReference type="SMART" id="SM00292">
    <property type="entry name" value="BRCT"/>
    <property type="match status" value="1"/>
</dbReference>
<feature type="compositionally biased region" description="Basic and acidic residues" evidence="6">
    <location>
        <begin position="357"/>
        <end position="371"/>
    </location>
</feature>
<dbReference type="GO" id="GO:0003684">
    <property type="term" value="F:damaged DNA binding"/>
    <property type="evidence" value="ECO:0007669"/>
    <property type="project" value="InterPro"/>
</dbReference>
<evidence type="ECO:0000256" key="2">
    <source>
        <dbReference type="ARBA" id="ARBA00022737"/>
    </source>
</evidence>
<dbReference type="Gene3D" id="3.40.50.10190">
    <property type="entry name" value="BRCT domain"/>
    <property type="match status" value="1"/>
</dbReference>
<evidence type="ECO:0000256" key="1">
    <source>
        <dbReference type="ARBA" id="ARBA00004123"/>
    </source>
</evidence>
<feature type="region of interest" description="Disordered" evidence="6">
    <location>
        <begin position="357"/>
        <end position="393"/>
    </location>
</feature>
<comment type="caution">
    <text evidence="8">The sequence shown here is derived from an EMBL/GenBank/DDBJ whole genome shotgun (WGS) entry which is preliminary data.</text>
</comment>
<keyword evidence="9" id="KW-1185">Reference proteome</keyword>
<dbReference type="FunFam" id="3.40.50.10190:FF:000008">
    <property type="entry name" value="X-ray repair cross complementing 1"/>
    <property type="match status" value="1"/>
</dbReference>
<dbReference type="Pfam" id="PF00533">
    <property type="entry name" value="BRCT"/>
    <property type="match status" value="1"/>
</dbReference>
<feature type="region of interest" description="Disordered" evidence="6">
    <location>
        <begin position="28"/>
        <end position="83"/>
    </location>
</feature>
<dbReference type="PANTHER" id="PTHR11370:SF5">
    <property type="entry name" value="DNA REPAIR PROTEIN XRCC1"/>
    <property type="match status" value="1"/>
</dbReference>
<organism evidence="8 9">
    <name type="scientific">Crotalaria pallida</name>
    <name type="common">Smooth rattlebox</name>
    <name type="synonym">Crotalaria striata</name>
    <dbReference type="NCBI Taxonomy" id="3830"/>
    <lineage>
        <taxon>Eukaryota</taxon>
        <taxon>Viridiplantae</taxon>
        <taxon>Streptophyta</taxon>
        <taxon>Embryophyta</taxon>
        <taxon>Tracheophyta</taxon>
        <taxon>Spermatophyta</taxon>
        <taxon>Magnoliopsida</taxon>
        <taxon>eudicotyledons</taxon>
        <taxon>Gunneridae</taxon>
        <taxon>Pentapetalae</taxon>
        <taxon>rosids</taxon>
        <taxon>fabids</taxon>
        <taxon>Fabales</taxon>
        <taxon>Fabaceae</taxon>
        <taxon>Papilionoideae</taxon>
        <taxon>50 kb inversion clade</taxon>
        <taxon>genistoids sensu lato</taxon>
        <taxon>core genistoids</taxon>
        <taxon>Crotalarieae</taxon>
        <taxon>Crotalaria</taxon>
    </lineage>
</organism>
<reference evidence="8 9" key="1">
    <citation type="submission" date="2024-01" db="EMBL/GenBank/DDBJ databases">
        <title>The genomes of 5 underutilized Papilionoideae crops provide insights into root nodulation and disease resistanc.</title>
        <authorList>
            <person name="Yuan L."/>
        </authorList>
    </citation>
    <scope>NUCLEOTIDE SEQUENCE [LARGE SCALE GENOMIC DNA]</scope>
    <source>
        <strain evidence="8">ZHUSHIDOU_FW_LH</strain>
        <tissue evidence="8">Leaf</tissue>
    </source>
</reference>
<dbReference type="InterPro" id="IPR045080">
    <property type="entry name" value="BRCT_XRCC1_rpt1"/>
</dbReference>
<dbReference type="PANTHER" id="PTHR11370">
    <property type="entry name" value="DNA-REPAIR PROTEIN XRCC1"/>
    <property type="match status" value="1"/>
</dbReference>
<dbReference type="GO" id="GO:0005634">
    <property type="term" value="C:nucleus"/>
    <property type="evidence" value="ECO:0007669"/>
    <property type="project" value="UniProtKB-SubCell"/>
</dbReference>
<evidence type="ECO:0000259" key="7">
    <source>
        <dbReference type="PROSITE" id="PS50172"/>
    </source>
</evidence>
<evidence type="ECO:0000313" key="8">
    <source>
        <dbReference type="EMBL" id="KAK7261866.1"/>
    </source>
</evidence>
<gene>
    <name evidence="8" type="ORF">RIF29_28189</name>
</gene>
<dbReference type="PROSITE" id="PS50172">
    <property type="entry name" value="BRCT"/>
    <property type="match status" value="1"/>
</dbReference>
<comment type="subcellular location">
    <subcellularLocation>
        <location evidence="1">Nucleus</location>
    </subcellularLocation>
</comment>
<sequence length="409" mass="45630">MQDYVIKLGCCSKLELCLNVVVVAAMSNNNNNNNKGSKRNLPSWMSARDNDHDDGNSGKKPALDCEDEKRSGSESSKKKAKVHNENAGKCSVSGSVQSKSFDKLLEGVVFVLSGFVNPERGMLRSQALEMGAEYKPDWNSDCTLLVCAFANTPKFRQVEAECGTIVSKDWIVECHTQRKLVEIDSYLMHAGKPWRKGNTAHEANEEKKSSVPKKSPMRVERDLPSKSSASVKIKGKDSDVARKHLSPSEVKKWAIDDLNKTIQWLECQEEKPDPSEITKIAAEGILTCVQDAISSLKEKQDIRKGTEDWSILPRVVDELAKLDGEGNNTVSISKEDLYREALDCKRIYEEELNNLDDEGKKNSKISEEHRSRSGITKGKSSSAVEYDSDETIEMTEEEIDQAYKTLSSI</sequence>
<dbReference type="Proteomes" id="UP001372338">
    <property type="component" value="Unassembled WGS sequence"/>
</dbReference>
<keyword evidence="2" id="KW-0677">Repeat</keyword>
<feature type="compositionally biased region" description="Basic and acidic residues" evidence="6">
    <location>
        <begin position="48"/>
        <end position="83"/>
    </location>
</feature>
<dbReference type="GO" id="GO:0006284">
    <property type="term" value="P:base-excision repair"/>
    <property type="evidence" value="ECO:0007669"/>
    <property type="project" value="InterPro"/>
</dbReference>
<evidence type="ECO:0000256" key="5">
    <source>
        <dbReference type="ARBA" id="ARBA00023242"/>
    </source>
</evidence>